<dbReference type="EMBL" id="FOGI01000009">
    <property type="protein sequence ID" value="SES27333.1"/>
    <property type="molecule type" value="Genomic_DNA"/>
</dbReference>
<dbReference type="STRING" id="155974.SAMN04487818_109241"/>
<protein>
    <submittedName>
        <fullName evidence="1">Uncharacterized protein</fullName>
    </submittedName>
</protein>
<keyword evidence="2" id="KW-1185">Reference proteome</keyword>
<evidence type="ECO:0000313" key="1">
    <source>
        <dbReference type="EMBL" id="SES27333.1"/>
    </source>
</evidence>
<accession>A0A1H9W1E8</accession>
<sequence>MSTPTLTVPYITRWSTEATALGQLTRRPSGRGIAYRDEALGDRDKHGVLWARANSAPTVGRPSFGKIHPARQRRAMRRLLCQVCANPADQTPDGVLWLLLDHRDDWPDWPHGMGVTEPPICRPCIDVATQHCPALRRGHIVIRSRQHDISGIQGLQFHPGRTGITPGEQVLLDYTDPAVVWTLAHNLVRLLGDCTIVD</sequence>
<organism evidence="1 2">
    <name type="scientific">Actinokineospora terrae</name>
    <dbReference type="NCBI Taxonomy" id="155974"/>
    <lineage>
        <taxon>Bacteria</taxon>
        <taxon>Bacillati</taxon>
        <taxon>Actinomycetota</taxon>
        <taxon>Actinomycetes</taxon>
        <taxon>Pseudonocardiales</taxon>
        <taxon>Pseudonocardiaceae</taxon>
        <taxon>Actinokineospora</taxon>
    </lineage>
</organism>
<dbReference type="AlphaFoldDB" id="A0A1H9W1E8"/>
<dbReference type="Proteomes" id="UP000199051">
    <property type="component" value="Unassembled WGS sequence"/>
</dbReference>
<gene>
    <name evidence="1" type="ORF">SAMN04487818_109241</name>
</gene>
<dbReference type="RefSeq" id="WP_092781819.1">
    <property type="nucleotide sequence ID" value="NZ_FOGI01000009.1"/>
</dbReference>
<name>A0A1H9W1E8_9PSEU</name>
<reference evidence="2" key="1">
    <citation type="submission" date="2016-10" db="EMBL/GenBank/DDBJ databases">
        <authorList>
            <person name="Varghese N."/>
            <person name="Submissions S."/>
        </authorList>
    </citation>
    <scope>NUCLEOTIDE SEQUENCE [LARGE SCALE GENOMIC DNA]</scope>
    <source>
        <strain evidence="2">DSM 44260</strain>
    </source>
</reference>
<proteinExistence type="predicted"/>
<evidence type="ECO:0000313" key="2">
    <source>
        <dbReference type="Proteomes" id="UP000199051"/>
    </source>
</evidence>